<dbReference type="GO" id="GO:0016020">
    <property type="term" value="C:membrane"/>
    <property type="evidence" value="ECO:0007669"/>
    <property type="project" value="UniProtKB-SubCell"/>
</dbReference>
<evidence type="ECO:0000259" key="10">
    <source>
        <dbReference type="Pfam" id="PF13193"/>
    </source>
</evidence>
<sequence length="541" mass="56903">MVSTEIPTLVRDDVSSVGHLLFDAAAQHADRALLEFRGRAISFAEMAAAAEHVAATLAGRGVGKGDVVALYFPNTPHYPVVFFAAMRLGATVVNLSPLDAARELRFKLTDTGARVLATLDQQPFGVQARALLDEGLIDLLLIGSDEYWTGSGSLIAGSGQTMSLDAAIVTPATCPAAKCASHDLALIQYTGGTTGTPKGAMISHSNLRSAVAMFDEAIAAGSAWRRGEARHIGVLPLFHIYALAGVMLRAVANGETIMLRDRFDAEQVLDDICRGGANFFFGVPTMFVALLECPDIGDHDLSSLTLCVSGGAPLPGEVANRMAALIGRPPIVGWGMTETCGAGTLGRVGDKSPPGAIGHPLPGASIAILALEGERNPVAPGTVGEIAISGPHIFGGYWNRQEESASAFSGHHLLTGDMGYADADGQIHLVDRMKDLIISSGFNVYPRVVEDAIYEHPAVAEATVFGAPDPYRGEIAVAAVKLRSDQTLTLDGLRAFLADKLGRHELPARLDLHDQLPRTAAGKLSRKELRDASMQKAGGHG</sequence>
<dbReference type="GO" id="GO:0004467">
    <property type="term" value="F:long-chain fatty acid-CoA ligase activity"/>
    <property type="evidence" value="ECO:0007669"/>
    <property type="project" value="UniProtKB-EC"/>
</dbReference>
<feature type="region of interest" description="Disordered" evidence="8">
    <location>
        <begin position="521"/>
        <end position="541"/>
    </location>
</feature>
<dbReference type="SUPFAM" id="SSF56801">
    <property type="entry name" value="Acetyl-CoA synthetase-like"/>
    <property type="match status" value="1"/>
</dbReference>
<keyword evidence="3" id="KW-0436">Ligase</keyword>
<evidence type="ECO:0000259" key="9">
    <source>
        <dbReference type="Pfam" id="PF00501"/>
    </source>
</evidence>
<dbReference type="Gene3D" id="3.30.300.30">
    <property type="match status" value="1"/>
</dbReference>
<evidence type="ECO:0000256" key="4">
    <source>
        <dbReference type="ARBA" id="ARBA00023136"/>
    </source>
</evidence>
<dbReference type="InterPro" id="IPR020845">
    <property type="entry name" value="AMP-binding_CS"/>
</dbReference>
<reference evidence="11 12" key="1">
    <citation type="submission" date="2017-06" db="EMBL/GenBank/DDBJ databases">
        <authorList>
            <person name="Kim H.J."/>
            <person name="Triplett B.A."/>
        </authorList>
    </citation>
    <scope>NUCLEOTIDE SEQUENCE [LARGE SCALE GENOMIC DNA]</scope>
    <source>
        <strain evidence="11 12">DS15</strain>
    </source>
</reference>
<dbReference type="PANTHER" id="PTHR43767">
    <property type="entry name" value="LONG-CHAIN-FATTY-ACID--COA LIGASE"/>
    <property type="match status" value="1"/>
</dbReference>
<accession>A0A239JVN0</accession>
<comment type="pathway">
    <text evidence="2">Lipid metabolism; fatty acid beta-oxidation.</text>
</comment>
<dbReference type="InterPro" id="IPR050237">
    <property type="entry name" value="ATP-dep_AMP-bd_enzyme"/>
</dbReference>
<evidence type="ECO:0000256" key="1">
    <source>
        <dbReference type="ARBA" id="ARBA00004170"/>
    </source>
</evidence>
<name>A0A239JVN0_9SPHN</name>
<dbReference type="Proteomes" id="UP000198339">
    <property type="component" value="Unassembled WGS sequence"/>
</dbReference>
<dbReference type="PANTHER" id="PTHR43767:SF8">
    <property type="entry name" value="LONG-CHAIN-FATTY-ACID--COA LIGASE"/>
    <property type="match status" value="1"/>
</dbReference>
<gene>
    <name evidence="11" type="ORF">SAMN06295955_11198</name>
</gene>
<evidence type="ECO:0000256" key="2">
    <source>
        <dbReference type="ARBA" id="ARBA00005005"/>
    </source>
</evidence>
<comment type="subcellular location">
    <subcellularLocation>
        <location evidence="1">Membrane</location>
        <topology evidence="1">Peripheral membrane protein</topology>
    </subcellularLocation>
</comment>
<dbReference type="AlphaFoldDB" id="A0A239JVN0"/>
<evidence type="ECO:0000256" key="3">
    <source>
        <dbReference type="ARBA" id="ARBA00022598"/>
    </source>
</evidence>
<dbReference type="PROSITE" id="PS00455">
    <property type="entry name" value="AMP_BINDING"/>
    <property type="match status" value="1"/>
</dbReference>
<evidence type="ECO:0000313" key="11">
    <source>
        <dbReference type="EMBL" id="SNT09820.1"/>
    </source>
</evidence>
<evidence type="ECO:0000256" key="6">
    <source>
        <dbReference type="ARBA" id="ARBA00039545"/>
    </source>
</evidence>
<feature type="domain" description="AMP-binding enzyme C-terminal" evidence="10">
    <location>
        <begin position="449"/>
        <end position="523"/>
    </location>
</feature>
<evidence type="ECO:0000256" key="7">
    <source>
        <dbReference type="ARBA" id="ARBA00042773"/>
    </source>
</evidence>
<dbReference type="RefSeq" id="WP_089216757.1">
    <property type="nucleotide sequence ID" value="NZ_FZPA01000011.1"/>
</dbReference>
<dbReference type="InterPro" id="IPR025110">
    <property type="entry name" value="AMP-bd_C"/>
</dbReference>
<evidence type="ECO:0000256" key="8">
    <source>
        <dbReference type="SAM" id="MobiDB-lite"/>
    </source>
</evidence>
<dbReference type="Gene3D" id="3.40.50.12780">
    <property type="entry name" value="N-terminal domain of ligase-like"/>
    <property type="match status" value="1"/>
</dbReference>
<proteinExistence type="predicted"/>
<dbReference type="Pfam" id="PF13193">
    <property type="entry name" value="AMP-binding_C"/>
    <property type="match status" value="1"/>
</dbReference>
<keyword evidence="4" id="KW-0472">Membrane</keyword>
<organism evidence="11 12">
    <name type="scientific">Sphingopyxis indica</name>
    <dbReference type="NCBI Taxonomy" id="436663"/>
    <lineage>
        <taxon>Bacteria</taxon>
        <taxon>Pseudomonadati</taxon>
        <taxon>Pseudomonadota</taxon>
        <taxon>Alphaproteobacteria</taxon>
        <taxon>Sphingomonadales</taxon>
        <taxon>Sphingomonadaceae</taxon>
        <taxon>Sphingopyxis</taxon>
    </lineage>
</organism>
<feature type="domain" description="AMP-dependent synthetase/ligase" evidence="9">
    <location>
        <begin position="22"/>
        <end position="398"/>
    </location>
</feature>
<dbReference type="InterPro" id="IPR045851">
    <property type="entry name" value="AMP-bd_C_sf"/>
</dbReference>
<dbReference type="InterPro" id="IPR042099">
    <property type="entry name" value="ANL_N_sf"/>
</dbReference>
<dbReference type="OrthoDB" id="9803968at2"/>
<dbReference type="Pfam" id="PF00501">
    <property type="entry name" value="AMP-binding"/>
    <property type="match status" value="1"/>
</dbReference>
<keyword evidence="12" id="KW-1185">Reference proteome</keyword>
<evidence type="ECO:0000256" key="5">
    <source>
        <dbReference type="ARBA" id="ARBA00026121"/>
    </source>
</evidence>
<dbReference type="EMBL" id="FZPA01000011">
    <property type="protein sequence ID" value="SNT09820.1"/>
    <property type="molecule type" value="Genomic_DNA"/>
</dbReference>
<dbReference type="InterPro" id="IPR000873">
    <property type="entry name" value="AMP-dep_synth/lig_dom"/>
</dbReference>
<dbReference type="EC" id="6.2.1.3" evidence="5"/>
<evidence type="ECO:0000313" key="12">
    <source>
        <dbReference type="Proteomes" id="UP000198339"/>
    </source>
</evidence>
<protein>
    <recommendedName>
        <fullName evidence="6">Long-chain-fatty-acid--CoA ligase</fullName>
        <ecNumber evidence="5">6.2.1.3</ecNumber>
    </recommendedName>
    <alternativeName>
        <fullName evidence="7">Long-chain acyl-CoA synthetase</fullName>
    </alternativeName>
</protein>